<feature type="region of interest" description="Disordered" evidence="1">
    <location>
        <begin position="18"/>
        <end position="41"/>
    </location>
</feature>
<sequence>MSRRKSISIASTQSKLRRAPLLSSDPLPGGSTVGAMEMSEESTVDLASETLSGDLRDVMLTHIRSMETPWSKMSESQQSNKIYAITNACETIVRRAVSIVASRGHDPVFARIAKFTVKDEIKAELVAASSVANIEQIAENIGQPVIVIFANPDAFVGQRDEAKADPDQPALPIDDDEDEGPETTDEAAEEHAEVEAAE</sequence>
<gene>
    <name evidence="2" type="ORF">SM0020_12355</name>
</gene>
<feature type="compositionally biased region" description="Acidic residues" evidence="1">
    <location>
        <begin position="173"/>
        <end position="188"/>
    </location>
</feature>
<evidence type="ECO:0000313" key="3">
    <source>
        <dbReference type="Proteomes" id="UP000004038"/>
    </source>
</evidence>
<feature type="region of interest" description="Disordered" evidence="1">
    <location>
        <begin position="158"/>
        <end position="198"/>
    </location>
</feature>
<feature type="compositionally biased region" description="Basic and acidic residues" evidence="1">
    <location>
        <begin position="189"/>
        <end position="198"/>
    </location>
</feature>
<dbReference type="EMBL" id="AGVV01000019">
    <property type="protein sequence ID" value="EHK77717.1"/>
    <property type="molecule type" value="Genomic_DNA"/>
</dbReference>
<reference evidence="2 3" key="1">
    <citation type="journal article" date="2012" name="J. Bacteriol.">
        <title>Draft Genome Sequence of Sinorhizobium meliloti CCNWSX0020, a Nitrogen-Fixing Symbiont with Copper Tolerance Capability Isolated from Lead-Zinc Mine Tailings.</title>
        <authorList>
            <person name="Li Z."/>
            <person name="Ma Z."/>
            <person name="Hao X."/>
            <person name="Wei G."/>
        </authorList>
    </citation>
    <scope>NUCLEOTIDE SEQUENCE [LARGE SCALE GENOMIC DNA]</scope>
    <source>
        <strain evidence="2 3">CCNWSX0020</strain>
    </source>
</reference>
<name>H0FZ37_RHIML</name>
<evidence type="ECO:0000313" key="2">
    <source>
        <dbReference type="EMBL" id="EHK77717.1"/>
    </source>
</evidence>
<proteinExistence type="predicted"/>
<dbReference type="PATRIC" id="fig|1107881.3.peg.2503"/>
<evidence type="ECO:0000256" key="1">
    <source>
        <dbReference type="SAM" id="MobiDB-lite"/>
    </source>
</evidence>
<dbReference type="AlphaFoldDB" id="H0FZ37"/>
<accession>H0FZ37</accession>
<protein>
    <submittedName>
        <fullName evidence="2">Uncharacterized protein</fullName>
    </submittedName>
</protein>
<dbReference type="Proteomes" id="UP000004038">
    <property type="component" value="Unassembled WGS sequence"/>
</dbReference>
<organism evidence="2 3">
    <name type="scientific">Sinorhizobium meliloti CCNWSX0020</name>
    <dbReference type="NCBI Taxonomy" id="1107881"/>
    <lineage>
        <taxon>Bacteria</taxon>
        <taxon>Pseudomonadati</taxon>
        <taxon>Pseudomonadota</taxon>
        <taxon>Alphaproteobacteria</taxon>
        <taxon>Hyphomicrobiales</taxon>
        <taxon>Rhizobiaceae</taxon>
        <taxon>Sinorhizobium/Ensifer group</taxon>
        <taxon>Sinorhizobium</taxon>
    </lineage>
</organism>